<keyword evidence="12" id="KW-1185">Reference proteome</keyword>
<dbReference type="AlphaFoldDB" id="A0A7V7QNF2"/>
<comment type="caution">
    <text evidence="11">The sequence shown here is derived from an EMBL/GenBank/DDBJ whole genome shotgun (WGS) entry which is preliminary data.</text>
</comment>
<dbReference type="GO" id="GO:0006535">
    <property type="term" value="P:cysteine biosynthetic process from serine"/>
    <property type="evidence" value="ECO:0007669"/>
    <property type="project" value="TreeGrafter"/>
</dbReference>
<proteinExistence type="inferred from homology"/>
<dbReference type="InterPro" id="IPR000277">
    <property type="entry name" value="Cys/Met-Metab_PyrdxlP-dep_enz"/>
</dbReference>
<dbReference type="GO" id="GO:0030170">
    <property type="term" value="F:pyridoxal phosphate binding"/>
    <property type="evidence" value="ECO:0007669"/>
    <property type="project" value="InterPro"/>
</dbReference>
<dbReference type="EMBL" id="WAGX01000004">
    <property type="protein sequence ID" value="KAB1440228.1"/>
    <property type="molecule type" value="Genomic_DNA"/>
</dbReference>
<dbReference type="FunFam" id="3.40.640.10:FF:000046">
    <property type="entry name" value="Cystathionine gamma-lyase"/>
    <property type="match status" value="1"/>
</dbReference>
<gene>
    <name evidence="11" type="ORF">F7O84_06270</name>
</gene>
<reference evidence="11 12" key="1">
    <citation type="submission" date="2019-09" db="EMBL/GenBank/DDBJ databases">
        <authorList>
            <person name="Valk L.C."/>
        </authorList>
    </citation>
    <scope>NUCLEOTIDE SEQUENCE [LARGE SCALE GENOMIC DNA]</scope>
    <source>
        <strain evidence="11">GalUA</strain>
    </source>
</reference>
<keyword evidence="4 9" id="KW-0663">Pyridoxal phosphate</keyword>
<evidence type="ECO:0000313" key="12">
    <source>
        <dbReference type="Proteomes" id="UP000461768"/>
    </source>
</evidence>
<dbReference type="InterPro" id="IPR015424">
    <property type="entry name" value="PyrdxlP-dep_Trfase"/>
</dbReference>
<dbReference type="InterPro" id="IPR015421">
    <property type="entry name" value="PyrdxlP-dep_Trfase_major"/>
</dbReference>
<evidence type="ECO:0000256" key="3">
    <source>
        <dbReference type="ARBA" id="ARBA00022679"/>
    </source>
</evidence>
<dbReference type="PANTHER" id="PTHR43797:SF2">
    <property type="entry name" value="HOMOCYSTEINE_CYSTEINE SYNTHASE"/>
    <property type="match status" value="1"/>
</dbReference>
<dbReference type="Gene3D" id="3.40.640.10">
    <property type="entry name" value="Type I PLP-dependent aspartate aminotransferase-like (Major domain)"/>
    <property type="match status" value="1"/>
</dbReference>
<sequence length="410" mass="44542">MGFNTAILHNAPNGEPNTGATLPPIYQSSAFQHESAEILERLFENKAAGFSYTRINNPTIEAFEKKITMLEGGISSVACASGMAALTNAFLNILQAGDEIVAAPGLYGGTIDLFRDFEAFGIKTFYAKENTPKAFENQITKRTKLIFAETIGNPKLDVTDIKGLADIAHQYDVPLIIDNTTATPYLVKPLLLGADIVVNSSSKYINGNSDAISGILTDAGTYRWSKEKYPGLSDYIKFGKMAYIAKLRKGLFRNTGACLSPQNAFLNCIGLETLGLRMQRHCTNALALATFLEQLDADITVNYPGLASSPYHELAKSQLHNGYGGIVTFRTGSKERAFQIINSLKLPLIISNVGDTKTLVIHPASTISLYCTEQEKEASGVYDDLIRISVGIEDIEDLKADFENALKGGN</sequence>
<dbReference type="GO" id="GO:0005737">
    <property type="term" value="C:cytoplasm"/>
    <property type="evidence" value="ECO:0007669"/>
    <property type="project" value="TreeGrafter"/>
</dbReference>
<dbReference type="GO" id="GO:0018826">
    <property type="term" value="F:methionine gamma-lyase activity"/>
    <property type="evidence" value="ECO:0007669"/>
    <property type="project" value="UniProtKB-EC"/>
</dbReference>
<dbReference type="GO" id="GO:0004124">
    <property type="term" value="F:cysteine synthase activity"/>
    <property type="evidence" value="ECO:0007669"/>
    <property type="project" value="TreeGrafter"/>
</dbReference>
<evidence type="ECO:0000256" key="6">
    <source>
        <dbReference type="ARBA" id="ARBA00047199"/>
    </source>
</evidence>
<name>A0A7V7QNF2_9FIRM</name>
<evidence type="ECO:0000256" key="5">
    <source>
        <dbReference type="ARBA" id="ARBA00047175"/>
    </source>
</evidence>
<dbReference type="Pfam" id="PF01053">
    <property type="entry name" value="Cys_Met_Meta_PP"/>
    <property type="match status" value="1"/>
</dbReference>
<feature type="modified residue" description="N6-(pyridoxal phosphate)lysine" evidence="9">
    <location>
        <position position="203"/>
    </location>
</feature>
<evidence type="ECO:0000256" key="10">
    <source>
        <dbReference type="RuleBase" id="RU362118"/>
    </source>
</evidence>
<dbReference type="RefSeq" id="WP_151143742.1">
    <property type="nucleotide sequence ID" value="NZ_WAGX01000004.1"/>
</dbReference>
<dbReference type="InterPro" id="IPR006235">
    <property type="entry name" value="OAc-hSer/O-AcSer_sulfhydrylase"/>
</dbReference>
<dbReference type="EC" id="4.4.1.2" evidence="5"/>
<organism evidence="11 12">
    <name type="scientific">Candidatus Galacturonatibacter soehngenii</name>
    <dbReference type="NCBI Taxonomy" id="2307010"/>
    <lineage>
        <taxon>Bacteria</taxon>
        <taxon>Bacillati</taxon>
        <taxon>Bacillota</taxon>
        <taxon>Clostridia</taxon>
        <taxon>Lachnospirales</taxon>
        <taxon>Lachnospiraceae</taxon>
        <taxon>Candidatus Galacturonatibacter</taxon>
    </lineage>
</organism>
<evidence type="ECO:0000256" key="9">
    <source>
        <dbReference type="PIRSR" id="PIRSR001434-2"/>
    </source>
</evidence>
<dbReference type="GO" id="GO:0071269">
    <property type="term" value="P:L-homocysteine biosynthetic process"/>
    <property type="evidence" value="ECO:0007669"/>
    <property type="project" value="TreeGrafter"/>
</dbReference>
<keyword evidence="3 11" id="KW-0808">Transferase</keyword>
<comment type="cofactor">
    <cofactor evidence="1 10">
        <name>pyridoxal 5'-phosphate</name>
        <dbReference type="ChEBI" id="CHEBI:597326"/>
    </cofactor>
</comment>
<protein>
    <recommendedName>
        <fullName evidence="5">homocysteine desulfhydrase</fullName>
        <ecNumber evidence="5">4.4.1.2</ecNumber>
    </recommendedName>
    <alternativeName>
        <fullName evidence="6">Homocysteine desulfhydrase</fullName>
    </alternativeName>
</protein>
<comment type="catalytic activity">
    <reaction evidence="7">
        <text>L-homocysteine + H2O = 2-oxobutanoate + hydrogen sulfide + NH4(+) + H(+)</text>
        <dbReference type="Rhea" id="RHEA:14501"/>
        <dbReference type="ChEBI" id="CHEBI:15377"/>
        <dbReference type="ChEBI" id="CHEBI:15378"/>
        <dbReference type="ChEBI" id="CHEBI:16763"/>
        <dbReference type="ChEBI" id="CHEBI:28938"/>
        <dbReference type="ChEBI" id="CHEBI:29919"/>
        <dbReference type="ChEBI" id="CHEBI:58199"/>
        <dbReference type="EC" id="4.4.1.2"/>
    </reaction>
    <physiologicalReaction direction="left-to-right" evidence="7">
        <dbReference type="Rhea" id="RHEA:14502"/>
    </physiologicalReaction>
</comment>
<dbReference type="Proteomes" id="UP000461768">
    <property type="component" value="Unassembled WGS sequence"/>
</dbReference>
<dbReference type="OrthoDB" id="9780685at2"/>
<dbReference type="Gene3D" id="3.90.1150.10">
    <property type="entry name" value="Aspartate Aminotransferase, domain 1"/>
    <property type="match status" value="1"/>
</dbReference>
<dbReference type="GO" id="GO:0003961">
    <property type="term" value="F:O-acetylhomoserine aminocarboxypropyltransferase activity"/>
    <property type="evidence" value="ECO:0007669"/>
    <property type="project" value="TreeGrafter"/>
</dbReference>
<dbReference type="PIRSF" id="PIRSF001434">
    <property type="entry name" value="CGS"/>
    <property type="match status" value="1"/>
</dbReference>
<dbReference type="GO" id="GO:0019346">
    <property type="term" value="P:transsulfuration"/>
    <property type="evidence" value="ECO:0007669"/>
    <property type="project" value="InterPro"/>
</dbReference>
<accession>A0A7V7QNF2</accession>
<evidence type="ECO:0000256" key="1">
    <source>
        <dbReference type="ARBA" id="ARBA00001933"/>
    </source>
</evidence>
<evidence type="ECO:0000313" key="11">
    <source>
        <dbReference type="EMBL" id="KAB1440228.1"/>
    </source>
</evidence>
<comment type="catalytic activity">
    <reaction evidence="8">
        <text>L-methionine + H2O = methanethiol + 2-oxobutanoate + NH4(+)</text>
        <dbReference type="Rhea" id="RHEA:23800"/>
        <dbReference type="ChEBI" id="CHEBI:15377"/>
        <dbReference type="ChEBI" id="CHEBI:16007"/>
        <dbReference type="ChEBI" id="CHEBI:16763"/>
        <dbReference type="ChEBI" id="CHEBI:28938"/>
        <dbReference type="ChEBI" id="CHEBI:57844"/>
        <dbReference type="EC" id="4.4.1.11"/>
    </reaction>
    <physiologicalReaction direction="left-to-right" evidence="8">
        <dbReference type="Rhea" id="RHEA:23801"/>
    </physiologicalReaction>
</comment>
<reference evidence="11 12" key="2">
    <citation type="submission" date="2020-02" db="EMBL/GenBank/DDBJ databases">
        <title>Candidatus Galacturonibacter soehngenii shows hetero-acetogenic catabolism of galacturonic acid but lacks a canonical carbon monoxide dehydrogenase/acetyl-CoA synthase complex.</title>
        <authorList>
            <person name="Diender M."/>
            <person name="Stouten G.R."/>
            <person name="Petersen J.F."/>
            <person name="Nielsen P.H."/>
            <person name="Dueholm M.S."/>
            <person name="Pronk J.T."/>
            <person name="Van Loosdrecht M.C.M."/>
        </authorList>
    </citation>
    <scope>NUCLEOTIDE SEQUENCE [LARGE SCALE GENOMIC DNA]</scope>
    <source>
        <strain evidence="11">GalUA</strain>
    </source>
</reference>
<dbReference type="SUPFAM" id="SSF53383">
    <property type="entry name" value="PLP-dependent transferases"/>
    <property type="match status" value="1"/>
</dbReference>
<evidence type="ECO:0000256" key="7">
    <source>
        <dbReference type="ARBA" id="ARBA00048780"/>
    </source>
</evidence>
<evidence type="ECO:0000256" key="4">
    <source>
        <dbReference type="ARBA" id="ARBA00022898"/>
    </source>
</evidence>
<comment type="similarity">
    <text evidence="2 10">Belongs to the trans-sulfuration enzymes family.</text>
</comment>
<dbReference type="InterPro" id="IPR015422">
    <property type="entry name" value="PyrdxlP-dep_Trfase_small"/>
</dbReference>
<evidence type="ECO:0000256" key="8">
    <source>
        <dbReference type="ARBA" id="ARBA00052699"/>
    </source>
</evidence>
<evidence type="ECO:0000256" key="2">
    <source>
        <dbReference type="ARBA" id="ARBA00009077"/>
    </source>
</evidence>
<dbReference type="CDD" id="cd00614">
    <property type="entry name" value="CGS_like"/>
    <property type="match status" value="1"/>
</dbReference>
<dbReference type="PANTHER" id="PTHR43797">
    <property type="entry name" value="HOMOCYSTEINE/CYSTEINE SYNTHASE"/>
    <property type="match status" value="1"/>
</dbReference>
<dbReference type="GO" id="GO:0047982">
    <property type="term" value="F:homocysteine desulfhydrase activity"/>
    <property type="evidence" value="ECO:0007669"/>
    <property type="project" value="UniProtKB-EC"/>
</dbReference>